<dbReference type="AlphaFoldDB" id="A0ABD7MUK6"/>
<name>A0ABD7MUK6_CORUL</name>
<dbReference type="Proteomes" id="UP000248741">
    <property type="component" value="Chromosome 1"/>
</dbReference>
<reference evidence="1 2" key="1">
    <citation type="submission" date="2018-06" db="EMBL/GenBank/DDBJ databases">
        <authorList>
            <consortium name="Pathogen Informatics"/>
            <person name="Doyle S."/>
        </authorList>
    </citation>
    <scope>NUCLEOTIDE SEQUENCE [LARGE SCALE GENOMIC DNA]</scope>
    <source>
        <strain evidence="1 2">NCTC7908</strain>
    </source>
</reference>
<gene>
    <name evidence="1" type="ORF">NCTC7908_01798</name>
</gene>
<proteinExistence type="predicted"/>
<evidence type="ECO:0000313" key="1">
    <source>
        <dbReference type="EMBL" id="SQG52473.1"/>
    </source>
</evidence>
<evidence type="ECO:0000313" key="2">
    <source>
        <dbReference type="Proteomes" id="UP000248741"/>
    </source>
</evidence>
<sequence>MGQGDVLASSKGWDLNAIELRDDAAVFVLAPGGFEVAGGASWRVLRPKWAMSRSRSSWATSKLPREVGVAPSVWASSFAASQWDFFLGGGTRWRSNSEFSVLGRLIVRLFLRWVLGRKTSMIWTDIRIMLFSFLAVNQCKSRQCYLVEHSWPCPRVVVIQESCNHHAESVIEFFLQIAIWAVFPLANFEV</sequence>
<organism evidence="1 2">
    <name type="scientific">Corynebacterium ulcerans</name>
    <dbReference type="NCBI Taxonomy" id="65058"/>
    <lineage>
        <taxon>Bacteria</taxon>
        <taxon>Bacillati</taxon>
        <taxon>Actinomycetota</taxon>
        <taxon>Actinomycetes</taxon>
        <taxon>Mycobacteriales</taxon>
        <taxon>Corynebacteriaceae</taxon>
        <taxon>Corynebacterium</taxon>
    </lineage>
</organism>
<protein>
    <submittedName>
        <fullName evidence="1">Uncharacterized protein</fullName>
    </submittedName>
</protein>
<dbReference type="EMBL" id="LS483400">
    <property type="protein sequence ID" value="SQG52473.1"/>
    <property type="molecule type" value="Genomic_DNA"/>
</dbReference>
<accession>A0ABD7MUK6</accession>